<dbReference type="EMBL" id="CH973717">
    <property type="protein sequence ID" value="EDW87050.2"/>
    <property type="molecule type" value="Genomic_DNA"/>
</dbReference>
<keyword evidence="3" id="KW-1185">Reference proteome</keyword>
<name>B4NRR1_DROWI</name>
<keyword evidence="1" id="KW-0472">Membrane</keyword>
<protein>
    <recommendedName>
        <fullName evidence="4">Ionotropic glutamate receptor C-terminal domain-containing protein</fullName>
    </recommendedName>
</protein>
<sequence length="201" mass="23569">MHSLMDMDNATLGFLRSPFSIDIPHAFVYNDTQNTRPIFCGPYMETVKLFAQVYHYQLQLDELESLPKKSLVEQKISDGNYNLSLHGVLVRSEMEERLPNETEHSYPLELMRNCVMVPLAPELPKWMYVVWPLGRYIWTSLFLGIFYIAFLMRWIHWCEKSLATKSITQNMLYAMAFLMYSPNMNMNLKLSRPSVLISILI</sequence>
<dbReference type="Proteomes" id="UP000007798">
    <property type="component" value="Unassembled WGS sequence"/>
</dbReference>
<gene>
    <name evidence="2" type="primary">Dwil\GK12415</name>
    <name evidence="2" type="ORF">Dwil_GK12415</name>
</gene>
<dbReference type="AlphaFoldDB" id="B4NRR1"/>
<dbReference type="KEGG" id="dwi:6653752"/>
<feature type="transmembrane region" description="Helical" evidence="1">
    <location>
        <begin position="136"/>
        <end position="155"/>
    </location>
</feature>
<evidence type="ECO:0000313" key="2">
    <source>
        <dbReference type="EMBL" id="EDW87050.2"/>
    </source>
</evidence>
<dbReference type="STRING" id="7260.B4NRR1"/>
<accession>B4NRR1</accession>
<proteinExistence type="predicted"/>
<reference evidence="2 3" key="1">
    <citation type="journal article" date="2007" name="Nature">
        <title>Evolution of genes and genomes on the Drosophila phylogeny.</title>
        <authorList>
            <consortium name="Drosophila 12 Genomes Consortium"/>
            <person name="Clark A.G."/>
            <person name="Eisen M.B."/>
            <person name="Smith D.R."/>
            <person name="Bergman C.M."/>
            <person name="Oliver B."/>
            <person name="Markow T.A."/>
            <person name="Kaufman T.C."/>
            <person name="Kellis M."/>
            <person name="Gelbart W."/>
            <person name="Iyer V.N."/>
            <person name="Pollard D.A."/>
            <person name="Sackton T.B."/>
            <person name="Larracuente A.M."/>
            <person name="Singh N.D."/>
            <person name="Abad J.P."/>
            <person name="Abt D.N."/>
            <person name="Adryan B."/>
            <person name="Aguade M."/>
            <person name="Akashi H."/>
            <person name="Anderson W.W."/>
            <person name="Aquadro C.F."/>
            <person name="Ardell D.H."/>
            <person name="Arguello R."/>
            <person name="Artieri C.G."/>
            <person name="Barbash D.A."/>
            <person name="Barker D."/>
            <person name="Barsanti P."/>
            <person name="Batterham P."/>
            <person name="Batzoglou S."/>
            <person name="Begun D."/>
            <person name="Bhutkar A."/>
            <person name="Blanco E."/>
            <person name="Bosak S.A."/>
            <person name="Bradley R.K."/>
            <person name="Brand A.D."/>
            <person name="Brent M.R."/>
            <person name="Brooks A.N."/>
            <person name="Brown R.H."/>
            <person name="Butlin R.K."/>
            <person name="Caggese C."/>
            <person name="Calvi B.R."/>
            <person name="Bernardo de Carvalho A."/>
            <person name="Caspi A."/>
            <person name="Castrezana S."/>
            <person name="Celniker S.E."/>
            <person name="Chang J.L."/>
            <person name="Chapple C."/>
            <person name="Chatterji S."/>
            <person name="Chinwalla A."/>
            <person name="Civetta A."/>
            <person name="Clifton S.W."/>
            <person name="Comeron J.M."/>
            <person name="Costello J.C."/>
            <person name="Coyne J.A."/>
            <person name="Daub J."/>
            <person name="David R.G."/>
            <person name="Delcher A.L."/>
            <person name="Delehaunty K."/>
            <person name="Do C.B."/>
            <person name="Ebling H."/>
            <person name="Edwards K."/>
            <person name="Eickbush T."/>
            <person name="Evans J.D."/>
            <person name="Filipski A."/>
            <person name="Findeiss S."/>
            <person name="Freyhult E."/>
            <person name="Fulton L."/>
            <person name="Fulton R."/>
            <person name="Garcia A.C."/>
            <person name="Gardiner A."/>
            <person name="Garfield D.A."/>
            <person name="Garvin B.E."/>
            <person name="Gibson G."/>
            <person name="Gilbert D."/>
            <person name="Gnerre S."/>
            <person name="Godfrey J."/>
            <person name="Good R."/>
            <person name="Gotea V."/>
            <person name="Gravely B."/>
            <person name="Greenberg A.J."/>
            <person name="Griffiths-Jones S."/>
            <person name="Gross S."/>
            <person name="Guigo R."/>
            <person name="Gustafson E.A."/>
            <person name="Haerty W."/>
            <person name="Hahn M.W."/>
            <person name="Halligan D.L."/>
            <person name="Halpern A.L."/>
            <person name="Halter G.M."/>
            <person name="Han M.V."/>
            <person name="Heger A."/>
            <person name="Hillier L."/>
            <person name="Hinrichs A.S."/>
            <person name="Holmes I."/>
            <person name="Hoskins R.A."/>
            <person name="Hubisz M.J."/>
            <person name="Hultmark D."/>
            <person name="Huntley M.A."/>
            <person name="Jaffe D.B."/>
            <person name="Jagadeeshan S."/>
            <person name="Jeck W.R."/>
            <person name="Johnson J."/>
            <person name="Jones C.D."/>
            <person name="Jordan W.C."/>
            <person name="Karpen G.H."/>
            <person name="Kataoka E."/>
            <person name="Keightley P.D."/>
            <person name="Kheradpour P."/>
            <person name="Kirkness E.F."/>
            <person name="Koerich L.B."/>
            <person name="Kristiansen K."/>
            <person name="Kudrna D."/>
            <person name="Kulathinal R.J."/>
            <person name="Kumar S."/>
            <person name="Kwok R."/>
            <person name="Lander E."/>
            <person name="Langley C.H."/>
            <person name="Lapoint R."/>
            <person name="Lazzaro B.P."/>
            <person name="Lee S.J."/>
            <person name="Levesque L."/>
            <person name="Li R."/>
            <person name="Lin C.F."/>
            <person name="Lin M.F."/>
            <person name="Lindblad-Toh K."/>
            <person name="Llopart A."/>
            <person name="Long M."/>
            <person name="Low L."/>
            <person name="Lozovsky E."/>
            <person name="Lu J."/>
            <person name="Luo M."/>
            <person name="Machado C.A."/>
            <person name="Makalowski W."/>
            <person name="Marzo M."/>
            <person name="Matsuda M."/>
            <person name="Matzkin L."/>
            <person name="McAllister B."/>
            <person name="McBride C.S."/>
            <person name="McKernan B."/>
            <person name="McKernan K."/>
            <person name="Mendez-Lago M."/>
            <person name="Minx P."/>
            <person name="Mollenhauer M.U."/>
            <person name="Montooth K."/>
            <person name="Mount S.M."/>
            <person name="Mu X."/>
            <person name="Myers E."/>
            <person name="Negre B."/>
            <person name="Newfeld S."/>
            <person name="Nielsen R."/>
            <person name="Noor M.A."/>
            <person name="O'Grady P."/>
            <person name="Pachter L."/>
            <person name="Papaceit M."/>
            <person name="Parisi M.J."/>
            <person name="Parisi M."/>
            <person name="Parts L."/>
            <person name="Pedersen J.S."/>
            <person name="Pesole G."/>
            <person name="Phillippy A.M."/>
            <person name="Ponting C.P."/>
            <person name="Pop M."/>
            <person name="Porcelli D."/>
            <person name="Powell J.R."/>
            <person name="Prohaska S."/>
            <person name="Pruitt K."/>
            <person name="Puig M."/>
            <person name="Quesneville H."/>
            <person name="Ram K.R."/>
            <person name="Rand D."/>
            <person name="Rasmussen M.D."/>
            <person name="Reed L.K."/>
            <person name="Reenan R."/>
            <person name="Reily A."/>
            <person name="Remington K.A."/>
            <person name="Rieger T.T."/>
            <person name="Ritchie M.G."/>
            <person name="Robin C."/>
            <person name="Rogers Y.H."/>
            <person name="Rohde C."/>
            <person name="Rozas J."/>
            <person name="Rubenfield M.J."/>
            <person name="Ruiz A."/>
            <person name="Russo S."/>
            <person name="Salzberg S.L."/>
            <person name="Sanchez-Gracia A."/>
            <person name="Saranga D.J."/>
            <person name="Sato H."/>
            <person name="Schaeffer S.W."/>
            <person name="Schatz M.C."/>
            <person name="Schlenke T."/>
            <person name="Schwartz R."/>
            <person name="Segarra C."/>
            <person name="Singh R.S."/>
            <person name="Sirot L."/>
            <person name="Sirota M."/>
            <person name="Sisneros N.B."/>
            <person name="Smith C.D."/>
            <person name="Smith T.F."/>
            <person name="Spieth J."/>
            <person name="Stage D.E."/>
            <person name="Stark A."/>
            <person name="Stephan W."/>
            <person name="Strausberg R.L."/>
            <person name="Strempel S."/>
            <person name="Sturgill D."/>
            <person name="Sutton G."/>
            <person name="Sutton G.G."/>
            <person name="Tao W."/>
            <person name="Teichmann S."/>
            <person name="Tobari Y.N."/>
            <person name="Tomimura Y."/>
            <person name="Tsolas J.M."/>
            <person name="Valente V.L."/>
            <person name="Venter E."/>
            <person name="Venter J.C."/>
            <person name="Vicario S."/>
            <person name="Vieira F.G."/>
            <person name="Vilella A.J."/>
            <person name="Villasante A."/>
            <person name="Walenz B."/>
            <person name="Wang J."/>
            <person name="Wasserman M."/>
            <person name="Watts T."/>
            <person name="Wilson D."/>
            <person name="Wilson R.K."/>
            <person name="Wing R.A."/>
            <person name="Wolfner M.F."/>
            <person name="Wong A."/>
            <person name="Wong G.K."/>
            <person name="Wu C.I."/>
            <person name="Wu G."/>
            <person name="Yamamoto D."/>
            <person name="Yang H.P."/>
            <person name="Yang S.P."/>
            <person name="Yorke J.A."/>
            <person name="Yoshida K."/>
            <person name="Zdobnov E."/>
            <person name="Zhang P."/>
            <person name="Zhang Y."/>
            <person name="Zimin A.V."/>
            <person name="Baldwin J."/>
            <person name="Abdouelleil A."/>
            <person name="Abdulkadir J."/>
            <person name="Abebe A."/>
            <person name="Abera B."/>
            <person name="Abreu J."/>
            <person name="Acer S.C."/>
            <person name="Aftuck L."/>
            <person name="Alexander A."/>
            <person name="An P."/>
            <person name="Anderson E."/>
            <person name="Anderson S."/>
            <person name="Arachi H."/>
            <person name="Azer M."/>
            <person name="Bachantsang P."/>
            <person name="Barry A."/>
            <person name="Bayul T."/>
            <person name="Berlin A."/>
            <person name="Bessette D."/>
            <person name="Bloom T."/>
            <person name="Blye J."/>
            <person name="Boguslavskiy L."/>
            <person name="Bonnet C."/>
            <person name="Boukhgalter B."/>
            <person name="Bourzgui I."/>
            <person name="Brown A."/>
            <person name="Cahill P."/>
            <person name="Channer S."/>
            <person name="Cheshatsang Y."/>
            <person name="Chuda L."/>
            <person name="Citroen M."/>
            <person name="Collymore A."/>
            <person name="Cooke P."/>
            <person name="Costello M."/>
            <person name="D'Aco K."/>
            <person name="Daza R."/>
            <person name="De Haan G."/>
            <person name="DeGray S."/>
            <person name="DeMaso C."/>
            <person name="Dhargay N."/>
            <person name="Dooley K."/>
            <person name="Dooley E."/>
            <person name="Doricent M."/>
            <person name="Dorje P."/>
            <person name="Dorjee K."/>
            <person name="Dupes A."/>
            <person name="Elong R."/>
            <person name="Falk J."/>
            <person name="Farina A."/>
            <person name="Faro S."/>
            <person name="Ferguson D."/>
            <person name="Fisher S."/>
            <person name="Foley C.D."/>
            <person name="Franke A."/>
            <person name="Friedrich D."/>
            <person name="Gadbois L."/>
            <person name="Gearin G."/>
            <person name="Gearin C.R."/>
            <person name="Giannoukos G."/>
            <person name="Goode T."/>
            <person name="Graham J."/>
            <person name="Grandbois E."/>
            <person name="Grewal S."/>
            <person name="Gyaltsen K."/>
            <person name="Hafez N."/>
            <person name="Hagos B."/>
            <person name="Hall J."/>
            <person name="Henson C."/>
            <person name="Hollinger A."/>
            <person name="Honan T."/>
            <person name="Huard M.D."/>
            <person name="Hughes L."/>
            <person name="Hurhula B."/>
            <person name="Husby M.E."/>
            <person name="Kamat A."/>
            <person name="Kanga B."/>
            <person name="Kashin S."/>
            <person name="Khazanovich D."/>
            <person name="Kisner P."/>
            <person name="Lance K."/>
            <person name="Lara M."/>
            <person name="Lee W."/>
            <person name="Lennon N."/>
            <person name="Letendre F."/>
            <person name="LeVine R."/>
            <person name="Lipovsky A."/>
            <person name="Liu X."/>
            <person name="Liu J."/>
            <person name="Liu S."/>
            <person name="Lokyitsang T."/>
            <person name="Lokyitsang Y."/>
            <person name="Lubonja R."/>
            <person name="Lui A."/>
            <person name="MacDonald P."/>
            <person name="Magnisalis V."/>
            <person name="Maru K."/>
            <person name="Matthews C."/>
            <person name="McCusker W."/>
            <person name="McDonough S."/>
            <person name="Mehta T."/>
            <person name="Meldrim J."/>
            <person name="Meneus L."/>
            <person name="Mihai O."/>
            <person name="Mihalev A."/>
            <person name="Mihova T."/>
            <person name="Mittelman R."/>
            <person name="Mlenga V."/>
            <person name="Montmayeur A."/>
            <person name="Mulrain L."/>
            <person name="Navidi A."/>
            <person name="Naylor J."/>
            <person name="Negash T."/>
            <person name="Nguyen T."/>
            <person name="Nguyen N."/>
            <person name="Nicol R."/>
            <person name="Norbu C."/>
            <person name="Norbu N."/>
            <person name="Novod N."/>
            <person name="O'Neill B."/>
            <person name="Osman S."/>
            <person name="Markiewicz E."/>
            <person name="Oyono O.L."/>
            <person name="Patti C."/>
            <person name="Phunkhang P."/>
            <person name="Pierre F."/>
            <person name="Priest M."/>
            <person name="Raghuraman S."/>
            <person name="Rege F."/>
            <person name="Reyes R."/>
            <person name="Rise C."/>
            <person name="Rogov P."/>
            <person name="Ross K."/>
            <person name="Ryan E."/>
            <person name="Settipalli S."/>
            <person name="Shea T."/>
            <person name="Sherpa N."/>
            <person name="Shi L."/>
            <person name="Shih D."/>
            <person name="Sparrow T."/>
            <person name="Spaulding J."/>
            <person name="Stalker J."/>
            <person name="Stange-Thomann N."/>
            <person name="Stavropoulos S."/>
            <person name="Stone C."/>
            <person name="Strader C."/>
            <person name="Tesfaye S."/>
            <person name="Thomson T."/>
            <person name="Thoulutsang Y."/>
            <person name="Thoulutsang D."/>
            <person name="Topham K."/>
            <person name="Topping I."/>
            <person name="Tsamla T."/>
            <person name="Vassiliev H."/>
            <person name="Vo A."/>
            <person name="Wangchuk T."/>
            <person name="Wangdi T."/>
            <person name="Weiand M."/>
            <person name="Wilkinson J."/>
            <person name="Wilson A."/>
            <person name="Yadav S."/>
            <person name="Young G."/>
            <person name="Yu Q."/>
            <person name="Zembek L."/>
            <person name="Zhong D."/>
            <person name="Zimmer A."/>
            <person name="Zwirko Z."/>
            <person name="Jaffe D.B."/>
            <person name="Alvarez P."/>
            <person name="Brockman W."/>
            <person name="Butler J."/>
            <person name="Chin C."/>
            <person name="Gnerre S."/>
            <person name="Grabherr M."/>
            <person name="Kleber M."/>
            <person name="Mauceli E."/>
            <person name="MacCallum I."/>
        </authorList>
    </citation>
    <scope>NUCLEOTIDE SEQUENCE [LARGE SCALE GENOMIC DNA]</scope>
    <source>
        <strain evidence="3">Tucson 14030-0811.24</strain>
    </source>
</reference>
<evidence type="ECO:0000256" key="1">
    <source>
        <dbReference type="SAM" id="Phobius"/>
    </source>
</evidence>
<evidence type="ECO:0008006" key="4">
    <source>
        <dbReference type="Google" id="ProtNLM"/>
    </source>
</evidence>
<dbReference type="InParanoid" id="B4NRR1"/>
<keyword evidence="1" id="KW-0812">Transmembrane</keyword>
<organism evidence="2 3">
    <name type="scientific">Drosophila willistoni</name>
    <name type="common">Fruit fly</name>
    <dbReference type="NCBI Taxonomy" id="7260"/>
    <lineage>
        <taxon>Eukaryota</taxon>
        <taxon>Metazoa</taxon>
        <taxon>Ecdysozoa</taxon>
        <taxon>Arthropoda</taxon>
        <taxon>Hexapoda</taxon>
        <taxon>Insecta</taxon>
        <taxon>Pterygota</taxon>
        <taxon>Neoptera</taxon>
        <taxon>Endopterygota</taxon>
        <taxon>Diptera</taxon>
        <taxon>Brachycera</taxon>
        <taxon>Muscomorpha</taxon>
        <taxon>Ephydroidea</taxon>
        <taxon>Drosophilidae</taxon>
        <taxon>Drosophila</taxon>
        <taxon>Sophophora</taxon>
    </lineage>
</organism>
<dbReference type="HOGENOM" id="CLU_1385519_0_0_1"/>
<keyword evidence="1" id="KW-1133">Transmembrane helix</keyword>
<dbReference type="OrthoDB" id="8044407at2759"/>
<evidence type="ECO:0000313" key="3">
    <source>
        <dbReference type="Proteomes" id="UP000007798"/>
    </source>
</evidence>